<protein>
    <submittedName>
        <fullName evidence="1">Uncharacterized protein</fullName>
    </submittedName>
</protein>
<gene>
    <name evidence="1" type="ORF">PIB30_055827</name>
</gene>
<evidence type="ECO:0000313" key="2">
    <source>
        <dbReference type="Proteomes" id="UP001341840"/>
    </source>
</evidence>
<evidence type="ECO:0000313" key="1">
    <source>
        <dbReference type="EMBL" id="MED6197361.1"/>
    </source>
</evidence>
<dbReference type="Proteomes" id="UP001341840">
    <property type="component" value="Unassembled WGS sequence"/>
</dbReference>
<organism evidence="1 2">
    <name type="scientific">Stylosanthes scabra</name>
    <dbReference type="NCBI Taxonomy" id="79078"/>
    <lineage>
        <taxon>Eukaryota</taxon>
        <taxon>Viridiplantae</taxon>
        <taxon>Streptophyta</taxon>
        <taxon>Embryophyta</taxon>
        <taxon>Tracheophyta</taxon>
        <taxon>Spermatophyta</taxon>
        <taxon>Magnoliopsida</taxon>
        <taxon>eudicotyledons</taxon>
        <taxon>Gunneridae</taxon>
        <taxon>Pentapetalae</taxon>
        <taxon>rosids</taxon>
        <taxon>fabids</taxon>
        <taxon>Fabales</taxon>
        <taxon>Fabaceae</taxon>
        <taxon>Papilionoideae</taxon>
        <taxon>50 kb inversion clade</taxon>
        <taxon>dalbergioids sensu lato</taxon>
        <taxon>Dalbergieae</taxon>
        <taxon>Pterocarpus clade</taxon>
        <taxon>Stylosanthes</taxon>
    </lineage>
</organism>
<comment type="caution">
    <text evidence="1">The sequence shown here is derived from an EMBL/GenBank/DDBJ whole genome shotgun (WGS) entry which is preliminary data.</text>
</comment>
<reference evidence="1 2" key="1">
    <citation type="journal article" date="2023" name="Plants (Basel)">
        <title>Bridging the Gap: Combining Genomics and Transcriptomics Approaches to Understand Stylosanthes scabra, an Orphan Legume from the Brazilian Caatinga.</title>
        <authorList>
            <person name="Ferreira-Neto J.R.C."/>
            <person name="da Silva M.D."/>
            <person name="Binneck E."/>
            <person name="de Melo N.F."/>
            <person name="da Silva R.H."/>
            <person name="de Melo A.L.T.M."/>
            <person name="Pandolfi V."/>
            <person name="Bustamante F.O."/>
            <person name="Brasileiro-Vidal A.C."/>
            <person name="Benko-Iseppon A.M."/>
        </authorList>
    </citation>
    <scope>NUCLEOTIDE SEQUENCE [LARGE SCALE GENOMIC DNA]</scope>
    <source>
        <tissue evidence="1">Leaves</tissue>
    </source>
</reference>
<dbReference type="EMBL" id="JASCZI010211888">
    <property type="protein sequence ID" value="MED6197361.1"/>
    <property type="molecule type" value="Genomic_DNA"/>
</dbReference>
<sequence length="110" mass="12609">MALESAIQPTNQLLNKLFRILLSPGPNALDWTGVGVCDPTTDVPPTSRCVRMLHVLRRHLVQQWPSRFCCNPFVPFALFGPFRSELRLFNPETLKHTYQDIVRSGKQFKT</sequence>
<accession>A0ABU6XHT8</accession>
<keyword evidence="2" id="KW-1185">Reference proteome</keyword>
<proteinExistence type="predicted"/>
<name>A0ABU6XHT8_9FABA</name>